<dbReference type="STRING" id="246191.SAMN05660337_0343"/>
<keyword evidence="4" id="KW-0408">Iron</keyword>
<dbReference type="AlphaFoldDB" id="A0A1G9BLN2"/>
<dbReference type="Gene3D" id="3.30.70.20">
    <property type="match status" value="1"/>
</dbReference>
<dbReference type="GO" id="GO:0046872">
    <property type="term" value="F:metal ion binding"/>
    <property type="evidence" value="ECO:0007669"/>
    <property type="project" value="UniProtKB-KW"/>
</dbReference>
<dbReference type="PANTHER" id="PTHR43255">
    <property type="entry name" value="IRON-SULFUR-BINDING OXIDOREDUCTASE FADF-RELATED-RELATED"/>
    <property type="match status" value="1"/>
</dbReference>
<dbReference type="GO" id="GO:0005886">
    <property type="term" value="C:plasma membrane"/>
    <property type="evidence" value="ECO:0007669"/>
    <property type="project" value="TreeGrafter"/>
</dbReference>
<accession>A0A1G9BLN2</accession>
<evidence type="ECO:0000256" key="1">
    <source>
        <dbReference type="ARBA" id="ARBA00022485"/>
    </source>
</evidence>
<sequence length="369" mass="40497">MSTNVLKSGAVRLSNIKITAEKCIGGGKCVSECLFLQKYGSPDKIAEACLASAQNYDEAAINAYNCSACSLCDSVCPANAQPSKMFEMLRNHAQKNSLFGLDSYSPLLSYERIGGKFPFKDNLLPDGCKTAFFPGCTLPALFPEATRAAYSALKQRDPSLGLILNCCSKPSKMLGLSDSHAEAISELSKFIESQGITKILTACPNCHITFKEFSPSFKIVSIYEELLDSNIPLNKPWLQKATVHDPCVTRFESDLQESVRKLLTQNGVSLIEMDHSRDKTICCGEGGGVGFHNESFAQTWNDKRKAEAAQTGAPMVTYCAGCTNHLSGTEPVAHILDLLFVKRNETPILPRFPFNYFNRLKLRISARFA</sequence>
<dbReference type="SUPFAM" id="SSF46548">
    <property type="entry name" value="alpha-helical ferredoxin"/>
    <property type="match status" value="1"/>
</dbReference>
<evidence type="ECO:0000313" key="7">
    <source>
        <dbReference type="EMBL" id="SDK40396.1"/>
    </source>
</evidence>
<keyword evidence="8" id="KW-1185">Reference proteome</keyword>
<evidence type="ECO:0000259" key="6">
    <source>
        <dbReference type="PROSITE" id="PS51379"/>
    </source>
</evidence>
<dbReference type="InterPro" id="IPR017900">
    <property type="entry name" value="4Fe4S_Fe_S_CS"/>
</dbReference>
<keyword evidence="1" id="KW-0004">4Fe-4S</keyword>
<evidence type="ECO:0000313" key="8">
    <source>
        <dbReference type="Proteomes" id="UP000199053"/>
    </source>
</evidence>
<keyword evidence="3" id="KW-0560">Oxidoreductase</keyword>
<dbReference type="OrthoDB" id="9803192at2"/>
<dbReference type="PROSITE" id="PS51379">
    <property type="entry name" value="4FE4S_FER_2"/>
    <property type="match status" value="1"/>
</dbReference>
<dbReference type="Pfam" id="PF02754">
    <property type="entry name" value="CCG"/>
    <property type="match status" value="2"/>
</dbReference>
<keyword evidence="2" id="KW-0479">Metal-binding</keyword>
<dbReference type="PROSITE" id="PS00198">
    <property type="entry name" value="4FE4S_FER_1"/>
    <property type="match status" value="1"/>
</dbReference>
<keyword evidence="5" id="KW-0411">Iron-sulfur</keyword>
<organism evidence="7 8">
    <name type="scientific">Maridesulfovibrio ferrireducens</name>
    <dbReference type="NCBI Taxonomy" id="246191"/>
    <lineage>
        <taxon>Bacteria</taxon>
        <taxon>Pseudomonadati</taxon>
        <taxon>Thermodesulfobacteriota</taxon>
        <taxon>Desulfovibrionia</taxon>
        <taxon>Desulfovibrionales</taxon>
        <taxon>Desulfovibrionaceae</taxon>
        <taxon>Maridesulfovibrio</taxon>
    </lineage>
</organism>
<dbReference type="Proteomes" id="UP000199053">
    <property type="component" value="Unassembled WGS sequence"/>
</dbReference>
<feature type="domain" description="4Fe-4S ferredoxin-type" evidence="6">
    <location>
        <begin position="57"/>
        <end position="86"/>
    </location>
</feature>
<dbReference type="GO" id="GO:0016491">
    <property type="term" value="F:oxidoreductase activity"/>
    <property type="evidence" value="ECO:0007669"/>
    <property type="project" value="UniProtKB-KW"/>
</dbReference>
<dbReference type="PANTHER" id="PTHR43255:SF1">
    <property type="entry name" value="IRON-SULFUR-BINDING OXIDOREDUCTASE FADF-RELATED"/>
    <property type="match status" value="1"/>
</dbReference>
<dbReference type="InterPro" id="IPR051460">
    <property type="entry name" value="HdrC_iron-sulfur_subunit"/>
</dbReference>
<dbReference type="Pfam" id="PF13183">
    <property type="entry name" value="Fer4_8"/>
    <property type="match status" value="1"/>
</dbReference>
<dbReference type="InterPro" id="IPR017896">
    <property type="entry name" value="4Fe4S_Fe-S-bd"/>
</dbReference>
<dbReference type="EMBL" id="FNGA01000001">
    <property type="protein sequence ID" value="SDK40396.1"/>
    <property type="molecule type" value="Genomic_DNA"/>
</dbReference>
<proteinExistence type="predicted"/>
<evidence type="ECO:0000256" key="5">
    <source>
        <dbReference type="ARBA" id="ARBA00023014"/>
    </source>
</evidence>
<dbReference type="GO" id="GO:0051539">
    <property type="term" value="F:4 iron, 4 sulfur cluster binding"/>
    <property type="evidence" value="ECO:0007669"/>
    <property type="project" value="UniProtKB-KW"/>
</dbReference>
<evidence type="ECO:0000256" key="3">
    <source>
        <dbReference type="ARBA" id="ARBA00023002"/>
    </source>
</evidence>
<name>A0A1G9BLN2_9BACT</name>
<protein>
    <submittedName>
        <fullName evidence="7">Fe-S oxidoreductase</fullName>
    </submittedName>
</protein>
<dbReference type="InterPro" id="IPR004017">
    <property type="entry name" value="Cys_rich_dom"/>
</dbReference>
<reference evidence="8" key="1">
    <citation type="submission" date="2016-10" db="EMBL/GenBank/DDBJ databases">
        <authorList>
            <person name="Varghese N."/>
            <person name="Submissions S."/>
        </authorList>
    </citation>
    <scope>NUCLEOTIDE SEQUENCE [LARGE SCALE GENOMIC DNA]</scope>
    <source>
        <strain evidence="8">DSM 16995</strain>
    </source>
</reference>
<evidence type="ECO:0000256" key="2">
    <source>
        <dbReference type="ARBA" id="ARBA00022723"/>
    </source>
</evidence>
<gene>
    <name evidence="7" type="ORF">SAMN05660337_0343</name>
</gene>
<evidence type="ECO:0000256" key="4">
    <source>
        <dbReference type="ARBA" id="ARBA00023004"/>
    </source>
</evidence>